<dbReference type="AlphaFoldDB" id="A0A6C0GE82"/>
<dbReference type="RefSeq" id="WP_162442283.1">
    <property type="nucleotide sequence ID" value="NZ_CP048222.1"/>
</dbReference>
<feature type="transmembrane region" description="Helical" evidence="1">
    <location>
        <begin position="33"/>
        <end position="54"/>
    </location>
</feature>
<gene>
    <name evidence="2" type="ORF">GXP67_05820</name>
</gene>
<protein>
    <submittedName>
        <fullName evidence="2">Uncharacterized protein</fullName>
    </submittedName>
</protein>
<evidence type="ECO:0000313" key="3">
    <source>
        <dbReference type="Proteomes" id="UP000480178"/>
    </source>
</evidence>
<keyword evidence="1" id="KW-1133">Transmembrane helix</keyword>
<proteinExistence type="predicted"/>
<feature type="transmembrane region" description="Helical" evidence="1">
    <location>
        <begin position="115"/>
        <end position="135"/>
    </location>
</feature>
<dbReference type="Proteomes" id="UP000480178">
    <property type="component" value="Chromosome"/>
</dbReference>
<organism evidence="2 3">
    <name type="scientific">Rhodocytophaga rosea</name>
    <dbReference type="NCBI Taxonomy" id="2704465"/>
    <lineage>
        <taxon>Bacteria</taxon>
        <taxon>Pseudomonadati</taxon>
        <taxon>Bacteroidota</taxon>
        <taxon>Cytophagia</taxon>
        <taxon>Cytophagales</taxon>
        <taxon>Rhodocytophagaceae</taxon>
        <taxon>Rhodocytophaga</taxon>
    </lineage>
</organism>
<name>A0A6C0GE82_9BACT</name>
<sequence>MTYPHQTTKVVQFSRPRILGLLGVSFRFYRIHFLPLLALMAVAALGRAFQMGAAGKISSTAYVLLEISTELSRVLMLIFILGQGSLKVGLRRCLRVFTIKKNQRKQVWQRMSQRFRACWPALLWNLIGFSILAFVTNYSINWLAHSQQVLLELKALHLLSPIATPTPVVFFLKNLTVIPFTLIFECSVLLWLIGKIEK</sequence>
<dbReference type="KEGG" id="rhoz:GXP67_05820"/>
<keyword evidence="1" id="KW-0472">Membrane</keyword>
<evidence type="ECO:0000313" key="2">
    <source>
        <dbReference type="EMBL" id="QHT66217.1"/>
    </source>
</evidence>
<dbReference type="EMBL" id="CP048222">
    <property type="protein sequence ID" value="QHT66217.1"/>
    <property type="molecule type" value="Genomic_DNA"/>
</dbReference>
<evidence type="ECO:0000256" key="1">
    <source>
        <dbReference type="SAM" id="Phobius"/>
    </source>
</evidence>
<feature type="transmembrane region" description="Helical" evidence="1">
    <location>
        <begin position="168"/>
        <end position="193"/>
    </location>
</feature>
<keyword evidence="1" id="KW-0812">Transmembrane</keyword>
<reference evidence="2 3" key="1">
    <citation type="submission" date="2020-01" db="EMBL/GenBank/DDBJ databases">
        <authorList>
            <person name="Kim M.K."/>
        </authorList>
    </citation>
    <scope>NUCLEOTIDE SEQUENCE [LARGE SCALE GENOMIC DNA]</scope>
    <source>
        <strain evidence="2 3">172606-1</strain>
    </source>
</reference>
<keyword evidence="3" id="KW-1185">Reference proteome</keyword>
<accession>A0A6C0GE82</accession>